<proteinExistence type="predicted"/>
<evidence type="ECO:0000256" key="5">
    <source>
        <dbReference type="ARBA" id="ARBA00022989"/>
    </source>
</evidence>
<evidence type="ECO:0000256" key="6">
    <source>
        <dbReference type="ARBA" id="ARBA00023136"/>
    </source>
</evidence>
<dbReference type="OrthoDB" id="65739at2"/>
<evidence type="ECO:0000256" key="1">
    <source>
        <dbReference type="ARBA" id="ARBA00004651"/>
    </source>
</evidence>
<accession>A0A660DXL9</accession>
<keyword evidence="5 7" id="KW-1133">Transmembrane helix</keyword>
<feature type="domain" description="Major facilitator superfamily (MFS) profile" evidence="8">
    <location>
        <begin position="14"/>
        <end position="402"/>
    </location>
</feature>
<dbReference type="PROSITE" id="PS50850">
    <property type="entry name" value="MFS"/>
    <property type="match status" value="1"/>
</dbReference>
<dbReference type="AlphaFoldDB" id="A0A660DXL9"/>
<dbReference type="GO" id="GO:0005886">
    <property type="term" value="C:plasma membrane"/>
    <property type="evidence" value="ECO:0007669"/>
    <property type="project" value="UniProtKB-SubCell"/>
</dbReference>
<keyword evidence="2" id="KW-0813">Transport</keyword>
<keyword evidence="4 7" id="KW-0812">Transmembrane</keyword>
<keyword evidence="3" id="KW-1003">Cell membrane</keyword>
<evidence type="ECO:0000259" key="8">
    <source>
        <dbReference type="PROSITE" id="PS50850"/>
    </source>
</evidence>
<dbReference type="Proteomes" id="UP000289996">
    <property type="component" value="Unassembled WGS sequence"/>
</dbReference>
<evidence type="ECO:0000256" key="3">
    <source>
        <dbReference type="ARBA" id="ARBA00022475"/>
    </source>
</evidence>
<dbReference type="Pfam" id="PF07690">
    <property type="entry name" value="MFS_1"/>
    <property type="match status" value="1"/>
</dbReference>
<evidence type="ECO:0000313" key="10">
    <source>
        <dbReference type="Proteomes" id="UP000289996"/>
    </source>
</evidence>
<evidence type="ECO:0000256" key="4">
    <source>
        <dbReference type="ARBA" id="ARBA00022692"/>
    </source>
</evidence>
<feature type="transmembrane region" description="Helical" evidence="7">
    <location>
        <begin position="85"/>
        <end position="104"/>
    </location>
</feature>
<dbReference type="InterPro" id="IPR036259">
    <property type="entry name" value="MFS_trans_sf"/>
</dbReference>
<dbReference type="Gene3D" id="1.20.1250.20">
    <property type="entry name" value="MFS general substrate transporter like domains"/>
    <property type="match status" value="2"/>
</dbReference>
<feature type="transmembrane region" description="Helical" evidence="7">
    <location>
        <begin position="286"/>
        <end position="304"/>
    </location>
</feature>
<dbReference type="EMBL" id="UYIG01000001">
    <property type="protein sequence ID" value="VDG26623.1"/>
    <property type="molecule type" value="Genomic_DNA"/>
</dbReference>
<dbReference type="SUPFAM" id="SSF103473">
    <property type="entry name" value="MFS general substrate transporter"/>
    <property type="match status" value="1"/>
</dbReference>
<evidence type="ECO:0000256" key="2">
    <source>
        <dbReference type="ARBA" id="ARBA00022448"/>
    </source>
</evidence>
<dbReference type="PANTHER" id="PTHR43414:SF6">
    <property type="entry name" value="MULTIDRUG RESISTANCE PROTEIN MDTG"/>
    <property type="match status" value="1"/>
</dbReference>
<dbReference type="InterPro" id="IPR011701">
    <property type="entry name" value="MFS"/>
</dbReference>
<evidence type="ECO:0000313" key="9">
    <source>
        <dbReference type="EMBL" id="VDG26623.1"/>
    </source>
</evidence>
<feature type="transmembrane region" description="Helical" evidence="7">
    <location>
        <begin position="212"/>
        <end position="234"/>
    </location>
</feature>
<feature type="transmembrane region" description="Helical" evidence="7">
    <location>
        <begin position="174"/>
        <end position="192"/>
    </location>
</feature>
<reference evidence="9 10" key="1">
    <citation type="submission" date="2018-11" db="EMBL/GenBank/DDBJ databases">
        <authorList>
            <person name="Wuyts S."/>
        </authorList>
    </citation>
    <scope>NUCLEOTIDE SEQUENCE [LARGE SCALE GENOMIC DNA]</scope>
    <source>
        <strain evidence="9">Lactobacillus mudanjiangensis AMBF249</strain>
    </source>
</reference>
<keyword evidence="10" id="KW-1185">Reference proteome</keyword>
<feature type="transmembrane region" description="Helical" evidence="7">
    <location>
        <begin position="254"/>
        <end position="274"/>
    </location>
</feature>
<dbReference type="GO" id="GO:0022857">
    <property type="term" value="F:transmembrane transporter activity"/>
    <property type="evidence" value="ECO:0007669"/>
    <property type="project" value="InterPro"/>
</dbReference>
<gene>
    <name evidence="9" type="ORF">MUDAN_MDHGFNIF_00061</name>
</gene>
<feature type="transmembrane region" description="Helical" evidence="7">
    <location>
        <begin position="357"/>
        <end position="374"/>
    </location>
</feature>
<name>A0A660DXL9_9LACO</name>
<feature type="transmembrane region" description="Helical" evidence="7">
    <location>
        <begin position="16"/>
        <end position="39"/>
    </location>
</feature>
<feature type="transmembrane region" description="Helical" evidence="7">
    <location>
        <begin position="51"/>
        <end position="73"/>
    </location>
</feature>
<sequence>MDDAERERGPWHRNLIVLWFCTFVAGMAFSEIMPFLSLFVSQLGDFSKQQVTFYSGLAYAADYAISAISAPLWGIIADKKGRKIMLLRASLGMAVAMGLMGFVTNVWQLVALRALQGVFAGFISNAQALVASQTPRKYSGRALSTLITGAVSGNLFGPVIGGILAQLFSIRNTFFITAGLLVGAFLLSLFFVQEHFKPVEHHREPGASRNPLAAFPNPTLIIVMLCSTMIVQLGNASIAPIISLYVQELMHHTGPITVIAGIIAALPGVSNILAAPRLGRYGDEHGSGKVLLFGYIFAVVMYFPQGVVSGVITLGILRFAIGISDGALFPEIQTLITKNTPVHLTSTVFSYNQSFQAIGNMLGAMIGGVIAGAFNYNAVFIFTAMMLLVNLGLILWLVPGIWKNNRSMAE</sequence>
<feature type="transmembrane region" description="Helical" evidence="7">
    <location>
        <begin position="143"/>
        <end position="168"/>
    </location>
</feature>
<protein>
    <submittedName>
        <fullName evidence="9">MFS transporter [Lactobacillus sp.]</fullName>
    </submittedName>
</protein>
<organism evidence="9 10">
    <name type="scientific">Lactiplantibacillus mudanjiangensis</name>
    <dbReference type="NCBI Taxonomy" id="1296538"/>
    <lineage>
        <taxon>Bacteria</taxon>
        <taxon>Bacillati</taxon>
        <taxon>Bacillota</taxon>
        <taxon>Bacilli</taxon>
        <taxon>Lactobacillales</taxon>
        <taxon>Lactobacillaceae</taxon>
        <taxon>Lactiplantibacillus</taxon>
    </lineage>
</organism>
<evidence type="ECO:0000256" key="7">
    <source>
        <dbReference type="SAM" id="Phobius"/>
    </source>
</evidence>
<dbReference type="InterPro" id="IPR020846">
    <property type="entry name" value="MFS_dom"/>
</dbReference>
<dbReference type="RefSeq" id="WP_130851118.1">
    <property type="nucleotide sequence ID" value="NZ_UYIG01000001.1"/>
</dbReference>
<keyword evidence="6 7" id="KW-0472">Membrane</keyword>
<feature type="transmembrane region" description="Helical" evidence="7">
    <location>
        <begin position="380"/>
        <end position="398"/>
    </location>
</feature>
<dbReference type="PANTHER" id="PTHR43414">
    <property type="entry name" value="MULTIDRUG RESISTANCE PROTEIN MDTG"/>
    <property type="match status" value="1"/>
</dbReference>
<comment type="subcellular location">
    <subcellularLocation>
        <location evidence="1">Cell membrane</location>
        <topology evidence="1">Multi-pass membrane protein</topology>
    </subcellularLocation>
</comment>